<dbReference type="AlphaFoldDB" id="A0A0C1R9V8"/>
<gene>
    <name evidence="1" type="ORF">U732_1140</name>
</gene>
<protein>
    <recommendedName>
        <fullName evidence="3">SIR2-like domain protein</fullName>
    </recommendedName>
</protein>
<accession>A0A0C1R9V8</accession>
<proteinExistence type="predicted"/>
<dbReference type="OrthoDB" id="2974644at2"/>
<evidence type="ECO:0000313" key="1">
    <source>
        <dbReference type="EMBL" id="KIE47231.1"/>
    </source>
</evidence>
<dbReference type="EMBL" id="AYSO01000015">
    <property type="protein sequence ID" value="KIE47231.1"/>
    <property type="molecule type" value="Genomic_DNA"/>
</dbReference>
<dbReference type="RefSeq" id="WP_039631933.1">
    <property type="nucleotide sequence ID" value="NZ_AYSO01000015.1"/>
</dbReference>
<sequence length="376" mass="43762">MIERNVLIGNGINIAFSENDDYKNFKIIERLIQNLEAERYKDVFEGSVDSYELLSVLTGLNNEFKKMMKGTYAIRWTENEDEIQTLIEMSKRYNNKPLDVLDVGMEDYFFAMKLFNNRFREDAIPINLLFDGLKWIFLDTIYNNGKIETLYSKMGCYAKELSLYKDIFTVNYDTNLDKLTEKCVYHLHGDFETLDDTYIPETLLGYLSQQNDNPPKIIPSMKHIYCNAIMGFSGDCKMNDIKVYSNGNMAMDSIVARIQNPLDAEVHQKFMQLKNSTNENEISIAKSIVAKLEYPELRHTEYPIEQFKSINGELHIIGMSPNNDSHIFKMINENPNIRNVVYFSASDTDSLSAKKVIQKPLQVRNVFEYWEKIKSK</sequence>
<evidence type="ECO:0000313" key="2">
    <source>
        <dbReference type="Proteomes" id="UP000031366"/>
    </source>
</evidence>
<keyword evidence="2" id="KW-1185">Reference proteome</keyword>
<comment type="caution">
    <text evidence="1">The sequence shown here is derived from an EMBL/GenBank/DDBJ whole genome shotgun (WGS) entry which is preliminary data.</text>
</comment>
<evidence type="ECO:0008006" key="3">
    <source>
        <dbReference type="Google" id="ProtNLM"/>
    </source>
</evidence>
<name>A0A0C1R9V8_9CLOT</name>
<reference evidence="1 2" key="1">
    <citation type="journal article" date="2015" name="Infect. Genet. Evol.">
        <title>Genomic sequences of six botulinum neurotoxin-producing strains representing three clostridial species illustrate the mobility and diversity of botulinum neurotoxin genes.</title>
        <authorList>
            <person name="Smith T.J."/>
            <person name="Hill K.K."/>
            <person name="Xie G."/>
            <person name="Foley B.T."/>
            <person name="Williamson C.H."/>
            <person name="Foster J.T."/>
            <person name="Johnson S.L."/>
            <person name="Chertkov O."/>
            <person name="Teshima H."/>
            <person name="Gibbons H.S."/>
            <person name="Johnsky L.A."/>
            <person name="Karavis M.A."/>
            <person name="Smith L.A."/>
        </authorList>
    </citation>
    <scope>NUCLEOTIDE SEQUENCE [LARGE SCALE GENOMIC DNA]</scope>
    <source>
        <strain evidence="1 2">CDC 2741</strain>
    </source>
</reference>
<dbReference type="Proteomes" id="UP000031366">
    <property type="component" value="Unassembled WGS sequence"/>
</dbReference>
<organism evidence="1 2">
    <name type="scientific">Clostridium argentinense CDC 2741</name>
    <dbReference type="NCBI Taxonomy" id="1418104"/>
    <lineage>
        <taxon>Bacteria</taxon>
        <taxon>Bacillati</taxon>
        <taxon>Bacillota</taxon>
        <taxon>Clostridia</taxon>
        <taxon>Eubacteriales</taxon>
        <taxon>Clostridiaceae</taxon>
        <taxon>Clostridium</taxon>
    </lineage>
</organism>